<reference evidence="1 2" key="1">
    <citation type="submission" date="2016-01" db="EMBL/GenBank/DDBJ databases">
        <title>Genome sequence of Thermus parvatiensis, a thermophile isolated from a hot water spring.</title>
        <authorList>
            <person name="Tripathi C."/>
            <person name="Lal R."/>
        </authorList>
    </citation>
    <scope>NUCLEOTIDE SEQUENCE [LARGE SCALE GENOMIC DNA]</scope>
    <source>
        <strain evidence="1 2">RL</strain>
    </source>
</reference>
<evidence type="ECO:0000313" key="2">
    <source>
        <dbReference type="Proteomes" id="UP000061630"/>
    </source>
</evidence>
<evidence type="ECO:0000313" key="1">
    <source>
        <dbReference type="EMBL" id="AMA75653.1"/>
    </source>
</evidence>
<gene>
    <name evidence="1" type="ORF">AV541_05945</name>
</gene>
<proteinExistence type="predicted"/>
<dbReference type="Proteomes" id="UP000061630">
    <property type="component" value="Chromosome"/>
</dbReference>
<sequence>MRRLFVGIGLLLGLALGQGLELGAFGPGPTLYARLHGALALEGAEVQFALAPYAGLRASGVAVEDLRLGVEEGSYALELGRFPLTPGEGRLFPYTWNRPGPALAPKGVWGGHLTWYGEALRLRAGYAWERGAFLEVALPEGRAFLSREAVGAGGAFRLGGWVVYGDAFWTPGGGLGTLGATGFWDGVLWTVELAYPGKARVEARLLGEGWELGLALVRDGDLGARLVAGLEGARGWIFLRELGVAWGVGMGWSL</sequence>
<dbReference type="AlphaFoldDB" id="A0A109QJS4"/>
<accession>A0A109QJS4</accession>
<protein>
    <submittedName>
        <fullName evidence="1">Uncharacterized protein</fullName>
    </submittedName>
</protein>
<dbReference type="KEGG" id="tpar:AV541_05945"/>
<dbReference type="RefSeq" id="WP_060384479.1">
    <property type="nucleotide sequence ID" value="NZ_CP014141.1"/>
</dbReference>
<organism evidence="1 2">
    <name type="scientific">Thermus parvatiensis</name>
    <dbReference type="NCBI Taxonomy" id="456163"/>
    <lineage>
        <taxon>Bacteria</taxon>
        <taxon>Thermotogati</taxon>
        <taxon>Deinococcota</taxon>
        <taxon>Deinococci</taxon>
        <taxon>Thermales</taxon>
        <taxon>Thermaceae</taxon>
        <taxon>Thermus</taxon>
    </lineage>
</organism>
<name>A0A109QJS4_9DEIN</name>
<dbReference type="EMBL" id="CP014141">
    <property type="protein sequence ID" value="AMA75653.1"/>
    <property type="molecule type" value="Genomic_DNA"/>
</dbReference>